<gene>
    <name evidence="5" type="ORF">RM779_07035</name>
</gene>
<feature type="domain" description="PD-(D/E)XK endonuclease-like" evidence="4">
    <location>
        <begin position="20"/>
        <end position="291"/>
    </location>
</feature>
<evidence type="ECO:0000256" key="2">
    <source>
        <dbReference type="ARBA" id="ARBA00022806"/>
    </source>
</evidence>
<protein>
    <submittedName>
        <fullName evidence="5">PD-(D/E)XK nuclease family protein</fullName>
    </submittedName>
</protein>
<evidence type="ECO:0000256" key="3">
    <source>
        <dbReference type="ARBA" id="ARBA00023204"/>
    </source>
</evidence>
<keyword evidence="2" id="KW-0067">ATP-binding</keyword>
<keyword evidence="2" id="KW-0378">Hydrolase</keyword>
<keyword evidence="2" id="KW-0347">Helicase</keyword>
<reference evidence="6" key="1">
    <citation type="submission" date="2023-07" db="EMBL/GenBank/DDBJ databases">
        <title>30 novel species of actinomycetes from the DSMZ collection.</title>
        <authorList>
            <person name="Nouioui I."/>
        </authorList>
    </citation>
    <scope>NUCLEOTIDE SEQUENCE [LARGE SCALE GENOMIC DNA]</scope>
    <source>
        <strain evidence="6">DSM 41886</strain>
    </source>
</reference>
<evidence type="ECO:0000313" key="5">
    <source>
        <dbReference type="EMBL" id="MDT0442351.1"/>
    </source>
</evidence>
<evidence type="ECO:0000259" key="4">
    <source>
        <dbReference type="Pfam" id="PF12705"/>
    </source>
</evidence>
<keyword evidence="1" id="KW-0227">DNA damage</keyword>
<organism evidence="5 6">
    <name type="scientific">Streptomyces johnsoniae</name>
    <dbReference type="NCBI Taxonomy" id="3075532"/>
    <lineage>
        <taxon>Bacteria</taxon>
        <taxon>Bacillati</taxon>
        <taxon>Actinomycetota</taxon>
        <taxon>Actinomycetes</taxon>
        <taxon>Kitasatosporales</taxon>
        <taxon>Streptomycetaceae</taxon>
        <taxon>Streptomyces</taxon>
    </lineage>
</organism>
<dbReference type="RefSeq" id="WP_311616787.1">
    <property type="nucleotide sequence ID" value="NZ_JAVREV010000003.1"/>
</dbReference>
<dbReference type="Pfam" id="PF12705">
    <property type="entry name" value="PDDEXK_1"/>
    <property type="match status" value="1"/>
</dbReference>
<dbReference type="InterPro" id="IPR038726">
    <property type="entry name" value="PDDEXK_AddAB-type"/>
</dbReference>
<proteinExistence type="predicted"/>
<sequence>MPNTTASAPPPGARPREIKHLSYSSMSAWQKCGKSYQLGRVQGIRGTPAWWNIGGNAVHSVLEVWDHFFHEHGAPSWGDAELQSAFTGALESEIDWAAQAEPDRSKWRIKRMSSEGYDWWMENGPRMCQSYIDWRLRSPSWEIWTTPDGEPAIELDVSGYLPGCDMEIKAYLDRVFCNKLFNRLEIVDFKSGSSVGTDLQFGTYSALLIQKYGAVGEADFGHTFRTRDNSHKRNGKGPGLISHSQPLAKWTPRYAGMQFAKMSTAVKGGMFLANTSDEGWCNNVCDLSAHCYAAGGELSAQSDPDHPDYALRP</sequence>
<accession>A0ABU2S0Y1</accession>
<name>A0ABU2S0Y1_9ACTN</name>
<evidence type="ECO:0000313" key="6">
    <source>
        <dbReference type="Proteomes" id="UP001183615"/>
    </source>
</evidence>
<comment type="caution">
    <text evidence="5">The sequence shown here is derived from an EMBL/GenBank/DDBJ whole genome shotgun (WGS) entry which is preliminary data.</text>
</comment>
<evidence type="ECO:0000256" key="1">
    <source>
        <dbReference type="ARBA" id="ARBA00022763"/>
    </source>
</evidence>
<dbReference type="Proteomes" id="UP001183615">
    <property type="component" value="Unassembled WGS sequence"/>
</dbReference>
<keyword evidence="2" id="KW-0547">Nucleotide-binding</keyword>
<keyword evidence="6" id="KW-1185">Reference proteome</keyword>
<dbReference type="EMBL" id="JAVREV010000003">
    <property type="protein sequence ID" value="MDT0442351.1"/>
    <property type="molecule type" value="Genomic_DNA"/>
</dbReference>
<keyword evidence="3" id="KW-0234">DNA repair</keyword>